<dbReference type="Pfam" id="PF00675">
    <property type="entry name" value="Peptidase_M16"/>
    <property type="match status" value="1"/>
</dbReference>
<feature type="domain" description="Peptidase M16 C-terminal" evidence="10">
    <location>
        <begin position="323"/>
        <end position="501"/>
    </location>
</feature>
<dbReference type="Pfam" id="PF22456">
    <property type="entry name" value="PqqF-like_C_4"/>
    <property type="match status" value="1"/>
</dbReference>
<evidence type="ECO:0000256" key="5">
    <source>
        <dbReference type="ARBA" id="ARBA00022833"/>
    </source>
</evidence>
<dbReference type="InterPro" id="IPR001431">
    <property type="entry name" value="Pept_M16_Zn_BS"/>
</dbReference>
<feature type="domain" description="Peptidase M16 N-terminal" evidence="9">
    <location>
        <begin position="160"/>
        <end position="296"/>
    </location>
</feature>
<dbReference type="PANTHER" id="PTHR43690:SF18">
    <property type="entry name" value="INSULIN-DEGRADING ENZYME-RELATED"/>
    <property type="match status" value="1"/>
</dbReference>
<keyword evidence="4" id="KW-0378">Hydrolase</keyword>
<evidence type="ECO:0000256" key="3">
    <source>
        <dbReference type="ARBA" id="ARBA00022723"/>
    </source>
</evidence>
<dbReference type="GO" id="GO:0004222">
    <property type="term" value="F:metalloendopeptidase activity"/>
    <property type="evidence" value="ECO:0007669"/>
    <property type="project" value="InterPro"/>
</dbReference>
<dbReference type="EMBL" id="JABELV010000117">
    <property type="protein sequence ID" value="KAG7530481.1"/>
    <property type="molecule type" value="Genomic_DNA"/>
</dbReference>
<comment type="similarity">
    <text evidence="1 7">Belongs to the peptidase M16 family.</text>
</comment>
<feature type="domain" description="Peptidase M16 middle/third" evidence="11">
    <location>
        <begin position="507"/>
        <end position="792"/>
    </location>
</feature>
<dbReference type="GO" id="GO:0046872">
    <property type="term" value="F:metal ion binding"/>
    <property type="evidence" value="ECO:0007669"/>
    <property type="project" value="UniProtKB-KW"/>
</dbReference>
<protein>
    <recommendedName>
        <fullName evidence="15">Insulysin</fullName>
    </recommendedName>
</protein>
<feature type="compositionally biased region" description="Low complexity" evidence="8">
    <location>
        <begin position="112"/>
        <end position="126"/>
    </location>
</feature>
<dbReference type="InterPro" id="IPR050626">
    <property type="entry name" value="Peptidase_M16"/>
</dbReference>
<organism evidence="13 14">
    <name type="scientific">Filobasidium floriforme</name>
    <dbReference type="NCBI Taxonomy" id="5210"/>
    <lineage>
        <taxon>Eukaryota</taxon>
        <taxon>Fungi</taxon>
        <taxon>Dikarya</taxon>
        <taxon>Basidiomycota</taxon>
        <taxon>Agaricomycotina</taxon>
        <taxon>Tremellomycetes</taxon>
        <taxon>Filobasidiales</taxon>
        <taxon>Filobasidiaceae</taxon>
        <taxon>Filobasidium</taxon>
    </lineage>
</organism>
<dbReference type="SUPFAM" id="SSF63411">
    <property type="entry name" value="LuxS/MPP-like metallohydrolase"/>
    <property type="match status" value="4"/>
</dbReference>
<keyword evidence="6" id="KW-0482">Metalloprotease</keyword>
<reference evidence="13" key="1">
    <citation type="submission" date="2020-04" db="EMBL/GenBank/DDBJ databases">
        <title>Analysis of mating type loci in Filobasidium floriforme.</title>
        <authorList>
            <person name="Nowrousian M."/>
        </authorList>
    </citation>
    <scope>NUCLEOTIDE SEQUENCE</scope>
    <source>
        <strain evidence="13">CBS 6242</strain>
    </source>
</reference>
<dbReference type="PROSITE" id="PS00143">
    <property type="entry name" value="INSULINASE"/>
    <property type="match status" value="1"/>
</dbReference>
<dbReference type="FunFam" id="3.30.830.10:FF:000004">
    <property type="entry name" value="Putative insulin-degrading enzyme"/>
    <property type="match status" value="1"/>
</dbReference>
<evidence type="ECO:0000313" key="14">
    <source>
        <dbReference type="Proteomes" id="UP000812966"/>
    </source>
</evidence>
<evidence type="ECO:0000259" key="9">
    <source>
        <dbReference type="Pfam" id="PF00675"/>
    </source>
</evidence>
<gene>
    <name evidence="13" type="ORF">FFLO_05022</name>
</gene>
<evidence type="ECO:0000256" key="8">
    <source>
        <dbReference type="SAM" id="MobiDB-lite"/>
    </source>
</evidence>
<sequence>MTTALWLSKRLISSTATTNHTVNGIRISNKTFRAINTHSLRNLVSTTSTTRPTSLSSYSTRVAAKQTLASTSPVASAGRLHNAMCRTHPTTQLNQGSRRNFSVSSTVLGNLSGSSAPSGSTSAPTSNLNSETNITRTSLYLPPTETRPHRLLTLPNKLEIILISDPEADKSAAALDVGVGHLEDPANLPGCAHFCEHMMFLGTKTFPKENAYNTYLTSHNGHSNAYTDLCNTNYYFEVAPNALEGALDRFAGFFSEPLFAEDCTEREANAVNSEHKKNLQSDMWRFYQLEKHLSSPEHPYHKFGTGSLETLWTTPKSQDRDPRAELIEWWKKEYCASRMKLVVLGKEDLDTLEGWVRERFEKVEYKGKEKVMYSDKVFEEGQMGHIVFVDPVKDTRGMEITFPFPDQRHFYKSKPASYLAHFLGHEGPGSILSYLKRRGWVNSLRSGAQNGSSGFELFKVTVDLTEDGLANYEKVAQAVYKYIHLLKSQPPSEEAFNEIKALAEIGFRFVERGGASSYVSDLARQLHQPVPREKIISSQWLVEEFDAEEIRRSLDLLDPRRSNIAVSARKLPPGVEGTFDLTEPIYETKYKRIKMSQAFIDEALNGTLPELHLPGKNAFIPENLDVEKIEVDKPKVVPDLIKDTPLSKLWYKKDDRFWIPRANVFLSLKTPLLQVSPRNTVLARLFVDLFRDSIAEETYDAELAGLQFSIDYAGDSLTVGTVGYNDKLPAMTEKMLNLMRSFKVDPSRFELIRDQLRRSWQNMKMEEPYQLVSYYAHYAESEYMWTMQEKGEELEYCTPEAVDQFAKEMFERMYIEGLIHGNMGKENALALQSMVESVLKPRVLTASEKIGERSMLLPEGSAHVWNIEVANPSEVNSAIEYYCEVGDIQDDVLRPQLSLLASLISEPAFNVLRTKEQLGYIVFALPRASTGTMGMRFLIQSEKDTVYLETRVEAFFDYMKEFLDNLSEEEYEKHKAGVIHKKLEKPKNLHGESSRFWTAVEDGYYDFERRFRDAEFTKSIPKQDIIDLFMSRVHYNSPIRKKLSIHMRSTYKGVKFDPARATPIIEAFVAKKVPVSQEDLGALLASSPGLPEIQKFARDCLAQADHLSEEDKSALDKQVADLDTVKVAPGEKEAKLRDGNIVIDDIVHFKAGLRPSRAPVPLRKFSVV</sequence>
<dbReference type="InterPro" id="IPR011765">
    <property type="entry name" value="Pept_M16_N"/>
</dbReference>
<dbReference type="GO" id="GO:0043171">
    <property type="term" value="P:peptide catabolic process"/>
    <property type="evidence" value="ECO:0007669"/>
    <property type="project" value="TreeGrafter"/>
</dbReference>
<keyword evidence="3" id="KW-0479">Metal-binding</keyword>
<feature type="region of interest" description="Disordered" evidence="8">
    <location>
        <begin position="107"/>
        <end position="130"/>
    </location>
</feature>
<dbReference type="GO" id="GO:0051603">
    <property type="term" value="P:proteolysis involved in protein catabolic process"/>
    <property type="evidence" value="ECO:0007669"/>
    <property type="project" value="TreeGrafter"/>
</dbReference>
<dbReference type="GO" id="GO:0005739">
    <property type="term" value="C:mitochondrion"/>
    <property type="evidence" value="ECO:0007669"/>
    <property type="project" value="TreeGrafter"/>
</dbReference>
<dbReference type="InterPro" id="IPR032632">
    <property type="entry name" value="Peptidase_M16_M"/>
</dbReference>
<dbReference type="InterPro" id="IPR054734">
    <property type="entry name" value="PqqF-like_C_4"/>
</dbReference>
<keyword evidence="5" id="KW-0862">Zinc</keyword>
<dbReference type="GO" id="GO:0005829">
    <property type="term" value="C:cytosol"/>
    <property type="evidence" value="ECO:0007669"/>
    <property type="project" value="TreeGrafter"/>
</dbReference>
<feature type="domain" description="Coenzyme PQQ synthesis protein F-like C-terminal lobe" evidence="12">
    <location>
        <begin position="899"/>
        <end position="997"/>
    </location>
</feature>
<evidence type="ECO:0000256" key="1">
    <source>
        <dbReference type="ARBA" id="ARBA00007261"/>
    </source>
</evidence>
<evidence type="ECO:0000259" key="11">
    <source>
        <dbReference type="Pfam" id="PF16187"/>
    </source>
</evidence>
<evidence type="ECO:0000256" key="2">
    <source>
        <dbReference type="ARBA" id="ARBA00022670"/>
    </source>
</evidence>
<evidence type="ECO:0000313" key="13">
    <source>
        <dbReference type="EMBL" id="KAG7530481.1"/>
    </source>
</evidence>
<accession>A0A8K0JN75</accession>
<evidence type="ECO:0000256" key="6">
    <source>
        <dbReference type="ARBA" id="ARBA00023049"/>
    </source>
</evidence>
<dbReference type="Pfam" id="PF05193">
    <property type="entry name" value="Peptidase_M16_C"/>
    <property type="match status" value="1"/>
</dbReference>
<evidence type="ECO:0000256" key="7">
    <source>
        <dbReference type="RuleBase" id="RU004447"/>
    </source>
</evidence>
<dbReference type="Proteomes" id="UP000812966">
    <property type="component" value="Unassembled WGS sequence"/>
</dbReference>
<evidence type="ECO:0000256" key="4">
    <source>
        <dbReference type="ARBA" id="ARBA00022801"/>
    </source>
</evidence>
<proteinExistence type="inferred from homology"/>
<dbReference type="InterPro" id="IPR007863">
    <property type="entry name" value="Peptidase_M16_C"/>
</dbReference>
<evidence type="ECO:0000259" key="12">
    <source>
        <dbReference type="Pfam" id="PF22456"/>
    </source>
</evidence>
<dbReference type="AlphaFoldDB" id="A0A8K0JN75"/>
<dbReference type="Pfam" id="PF16187">
    <property type="entry name" value="Peptidase_M16_M"/>
    <property type="match status" value="1"/>
</dbReference>
<dbReference type="InterPro" id="IPR011249">
    <property type="entry name" value="Metalloenz_LuxS/M16"/>
</dbReference>
<dbReference type="Gene3D" id="3.30.830.10">
    <property type="entry name" value="Metalloenzyme, LuxS/M16 peptidase-like"/>
    <property type="match status" value="4"/>
</dbReference>
<dbReference type="FunFam" id="3.30.830.10:FF:000005">
    <property type="entry name" value="nardilysin isoform X1"/>
    <property type="match status" value="1"/>
</dbReference>
<keyword evidence="14" id="KW-1185">Reference proteome</keyword>
<name>A0A8K0JN75_9TREE</name>
<comment type="caution">
    <text evidence="13">The sequence shown here is derived from an EMBL/GenBank/DDBJ whole genome shotgun (WGS) entry which is preliminary data.</text>
</comment>
<dbReference type="PANTHER" id="PTHR43690">
    <property type="entry name" value="NARDILYSIN"/>
    <property type="match status" value="1"/>
</dbReference>
<keyword evidence="2" id="KW-0645">Protease</keyword>
<evidence type="ECO:0008006" key="15">
    <source>
        <dbReference type="Google" id="ProtNLM"/>
    </source>
</evidence>
<dbReference type="FunFam" id="3.30.830.10:FF:000003">
    <property type="entry name" value="Insulin-degrading enzyme"/>
    <property type="match status" value="1"/>
</dbReference>
<evidence type="ECO:0000259" key="10">
    <source>
        <dbReference type="Pfam" id="PF05193"/>
    </source>
</evidence>